<dbReference type="InterPro" id="IPR036526">
    <property type="entry name" value="C-N_Hydrolase_sf"/>
</dbReference>
<comment type="similarity">
    <text evidence="1">Belongs to the carbon-nitrogen hydrolase superfamily. NIT1/NIT2 family.</text>
</comment>
<dbReference type="EMBL" id="CM001023">
    <property type="protein sequence ID" value="EAZ81157.1"/>
    <property type="molecule type" value="Genomic_DNA"/>
</dbReference>
<dbReference type="EMBL" id="AAXU02000001">
    <property type="protein sequence ID" value="EAZ81157.1"/>
    <property type="molecule type" value="Genomic_DNA"/>
</dbReference>
<keyword evidence="2 7" id="KW-0378">Hydrolase</keyword>
<evidence type="ECO:0000313" key="7">
    <source>
        <dbReference type="EMBL" id="EAZ81157.1"/>
    </source>
</evidence>
<evidence type="ECO:0000259" key="6">
    <source>
        <dbReference type="PROSITE" id="PS50263"/>
    </source>
</evidence>
<dbReference type="SUPFAM" id="SSF56317">
    <property type="entry name" value="Carbon-nitrogen hydrolase"/>
    <property type="match status" value="1"/>
</dbReference>
<evidence type="ECO:0000256" key="1">
    <source>
        <dbReference type="ARBA" id="ARBA00010613"/>
    </source>
</evidence>
<keyword evidence="8" id="KW-1185">Reference proteome</keyword>
<gene>
    <name evidence="7" type="ORF">ALPR1_19013</name>
</gene>
<dbReference type="InterPro" id="IPR052737">
    <property type="entry name" value="Omega-amidase_YafV"/>
</dbReference>
<comment type="caution">
    <text evidence="7">The sequence shown here is derived from an EMBL/GenBank/DDBJ whole genome shotgun (WGS) entry which is preliminary data.</text>
</comment>
<name>A3HX34_9BACT</name>
<dbReference type="OrthoDB" id="9811121at2"/>
<evidence type="ECO:0000256" key="5">
    <source>
        <dbReference type="ARBA" id="ARBA00072139"/>
    </source>
</evidence>
<accession>A3HX34</accession>
<organism evidence="7 8">
    <name type="scientific">Algoriphagus machipongonensis</name>
    <dbReference type="NCBI Taxonomy" id="388413"/>
    <lineage>
        <taxon>Bacteria</taxon>
        <taxon>Pseudomonadati</taxon>
        <taxon>Bacteroidota</taxon>
        <taxon>Cytophagia</taxon>
        <taxon>Cytophagales</taxon>
        <taxon>Cyclobacteriaceae</taxon>
        <taxon>Algoriphagus</taxon>
    </lineage>
</organism>
<dbReference type="Pfam" id="PF00795">
    <property type="entry name" value="CN_hydrolase"/>
    <property type="match status" value="1"/>
</dbReference>
<dbReference type="HOGENOM" id="CLU_030130_3_7_10"/>
<dbReference type="Proteomes" id="UP000003919">
    <property type="component" value="Chromosome"/>
</dbReference>
<reference evidence="7 8" key="1">
    <citation type="journal article" date="2011" name="J. Bacteriol.">
        <title>Complete genome sequence of Algoriphagus sp. PR1, bacterial prey of a colony-forming choanoflagellate.</title>
        <authorList>
            <person name="Alegado R.A."/>
            <person name="Ferriera S."/>
            <person name="Nusbaum C."/>
            <person name="Young S.K."/>
            <person name="Zeng Q."/>
            <person name="Imamovic A."/>
            <person name="Fairclough S.R."/>
            <person name="King N."/>
        </authorList>
    </citation>
    <scope>NUCLEOTIDE SEQUENCE [LARGE SCALE GENOMIC DNA]</scope>
    <source>
        <strain evidence="7 8">PR1</strain>
    </source>
</reference>
<dbReference type="eggNOG" id="COG0388">
    <property type="taxonomic scope" value="Bacteria"/>
</dbReference>
<dbReference type="PANTHER" id="PTHR47799:SF1">
    <property type="entry name" value="OMEGA-AMIDASE YAFV"/>
    <property type="match status" value="1"/>
</dbReference>
<dbReference type="STRING" id="388413.ALPR1_19013"/>
<dbReference type="InterPro" id="IPR003010">
    <property type="entry name" value="C-N_Hydrolase"/>
</dbReference>
<dbReference type="FunFam" id="3.60.110.10:FF:000004">
    <property type="entry name" value="Carbon-nitrogen hydrolase"/>
    <property type="match status" value="1"/>
</dbReference>
<evidence type="ECO:0000256" key="3">
    <source>
        <dbReference type="ARBA" id="ARBA00039118"/>
    </source>
</evidence>
<dbReference type="PROSITE" id="PS50263">
    <property type="entry name" value="CN_HYDROLASE"/>
    <property type="match status" value="1"/>
</dbReference>
<dbReference type="EC" id="3.5.1.3" evidence="3"/>
<dbReference type="NCBIfam" id="NF007757">
    <property type="entry name" value="PRK10438.1"/>
    <property type="match status" value="1"/>
</dbReference>
<sequence length="270" mass="30700">MSKSAELNIALVQTELYWKDKVANLAMLEEKIWGLKSGIDLIILPEMFPTGFSMEAAELAEPMNLGVCKWMKQMASQTGAVITGSAIISEKGKFFNRLLWVTPTGEISHYDKRHLFRMAQEDQTFSQGESQSIFEVKGWKVCPQVCYDLRFPVWSRNRRINESPLYDLMFFVASWPAARSSAWDALLPARAIENLCFVAGVNRVGKDGNGIDYTGHSEIYDFKGKALGNSQTTDDFEQEKIEVFTLKAAELDAFREKFPAWMDSDDFMIR</sequence>
<protein>
    <recommendedName>
        <fullName evidence="5">Omega-amidase YafV</fullName>
        <ecNumber evidence="3">3.5.1.3</ecNumber>
    </recommendedName>
</protein>
<evidence type="ECO:0000256" key="2">
    <source>
        <dbReference type="ARBA" id="ARBA00022801"/>
    </source>
</evidence>
<evidence type="ECO:0000313" key="8">
    <source>
        <dbReference type="Proteomes" id="UP000003919"/>
    </source>
</evidence>
<dbReference type="RefSeq" id="WP_008202849.1">
    <property type="nucleotide sequence ID" value="NZ_CM001023.1"/>
</dbReference>
<dbReference type="AlphaFoldDB" id="A3HX34"/>
<dbReference type="Gene3D" id="3.60.110.10">
    <property type="entry name" value="Carbon-nitrogen hydrolase"/>
    <property type="match status" value="1"/>
</dbReference>
<dbReference type="GO" id="GO:0106008">
    <property type="term" value="F:2-oxoglutaramate amidase activity"/>
    <property type="evidence" value="ECO:0007669"/>
    <property type="project" value="TreeGrafter"/>
</dbReference>
<dbReference type="CDD" id="cd07575">
    <property type="entry name" value="Xc-1258_like"/>
    <property type="match status" value="1"/>
</dbReference>
<dbReference type="PANTHER" id="PTHR47799">
    <property type="entry name" value="OMEGA-AMIDASE YAFV"/>
    <property type="match status" value="1"/>
</dbReference>
<proteinExistence type="inferred from homology"/>
<dbReference type="GO" id="GO:0050152">
    <property type="term" value="F:omega-amidase activity"/>
    <property type="evidence" value="ECO:0007669"/>
    <property type="project" value="UniProtKB-EC"/>
</dbReference>
<comment type="catalytic activity">
    <reaction evidence="4">
        <text>a monoamide of a dicarboxylate + H2O = a dicarboxylate + NH4(+)</text>
        <dbReference type="Rhea" id="RHEA:11716"/>
        <dbReference type="ChEBI" id="CHEBI:15377"/>
        <dbReference type="ChEBI" id="CHEBI:28938"/>
        <dbReference type="ChEBI" id="CHEBI:28965"/>
        <dbReference type="ChEBI" id="CHEBI:77450"/>
        <dbReference type="EC" id="3.5.1.3"/>
    </reaction>
</comment>
<feature type="domain" description="CN hydrolase" evidence="6">
    <location>
        <begin position="7"/>
        <end position="253"/>
    </location>
</feature>
<evidence type="ECO:0000256" key="4">
    <source>
        <dbReference type="ARBA" id="ARBA00052904"/>
    </source>
</evidence>